<gene>
    <name evidence="2" type="ORF">LEP1GSC083_3041</name>
</gene>
<evidence type="ECO:0000313" key="2">
    <source>
        <dbReference type="EMBL" id="EMN28759.1"/>
    </source>
</evidence>
<keyword evidence="1" id="KW-1133">Transmembrane helix</keyword>
<keyword evidence="1" id="KW-0472">Membrane</keyword>
<dbReference type="Proteomes" id="UP000012137">
    <property type="component" value="Unassembled WGS sequence"/>
</dbReference>
<dbReference type="AlphaFoldDB" id="M6K3M9"/>
<sequence length="131" mass="15675">MQFKTQINSQIENVRVKKRIIFSLLAIILIFMFLFLIYENFRMEKEIDRVVGMRARVMKDYIRKVGSQTRALGLSITDYLTFYENTPINPDLIKNLKLSELKQIWNSSYQSGKSRRLRSRRGHFNCSRFRS</sequence>
<proteinExistence type="predicted"/>
<dbReference type="EMBL" id="AHMZ02000124">
    <property type="protein sequence ID" value="EMN28759.1"/>
    <property type="molecule type" value="Genomic_DNA"/>
</dbReference>
<evidence type="ECO:0000256" key="1">
    <source>
        <dbReference type="SAM" id="Phobius"/>
    </source>
</evidence>
<keyword evidence="1" id="KW-0812">Transmembrane</keyword>
<protein>
    <submittedName>
        <fullName evidence="2">Uncharacterized protein</fullName>
    </submittedName>
</protein>
<organism evidence="2 3">
    <name type="scientific">Leptospira interrogans serovar Pyrogenes str. L0374</name>
    <dbReference type="NCBI Taxonomy" id="1049928"/>
    <lineage>
        <taxon>Bacteria</taxon>
        <taxon>Pseudomonadati</taxon>
        <taxon>Spirochaetota</taxon>
        <taxon>Spirochaetia</taxon>
        <taxon>Leptospirales</taxon>
        <taxon>Leptospiraceae</taxon>
        <taxon>Leptospira</taxon>
    </lineage>
</organism>
<feature type="transmembrane region" description="Helical" evidence="1">
    <location>
        <begin position="20"/>
        <end position="38"/>
    </location>
</feature>
<accession>M6K3M9</accession>
<comment type="caution">
    <text evidence="2">The sequence shown here is derived from an EMBL/GenBank/DDBJ whole genome shotgun (WGS) entry which is preliminary data.</text>
</comment>
<name>M6K3M9_LEPIR</name>
<evidence type="ECO:0000313" key="3">
    <source>
        <dbReference type="Proteomes" id="UP000012137"/>
    </source>
</evidence>
<reference evidence="2 3" key="1">
    <citation type="submission" date="2013-01" db="EMBL/GenBank/DDBJ databases">
        <authorList>
            <person name="Harkins D.M."/>
            <person name="Durkin A.S."/>
            <person name="Brinkac L.M."/>
            <person name="Haft D.H."/>
            <person name="Selengut J.D."/>
            <person name="Sanka R."/>
            <person name="DePew J."/>
            <person name="Purushe J."/>
            <person name="Peacock S.J."/>
            <person name="Thaipadungpanit J."/>
            <person name="Wuthiekanun V.W."/>
            <person name="Day N.P."/>
            <person name="Vinetz J.M."/>
            <person name="Sutton G.G."/>
            <person name="Nierman W.C."/>
            <person name="Fouts D.E."/>
        </authorList>
    </citation>
    <scope>NUCLEOTIDE SEQUENCE [LARGE SCALE GENOMIC DNA]</scope>
    <source>
        <strain evidence="2 3">L0374</strain>
    </source>
</reference>